<feature type="region of interest" description="Disordered" evidence="1">
    <location>
        <begin position="50"/>
        <end position="73"/>
    </location>
</feature>
<evidence type="ECO:0000313" key="4">
    <source>
        <dbReference type="EMBL" id="MDM8274657.1"/>
    </source>
</evidence>
<keyword evidence="2" id="KW-1133">Transmembrane helix</keyword>
<dbReference type="EMBL" id="JAUDDZ010000003">
    <property type="protein sequence ID" value="MDM8274657.1"/>
    <property type="molecule type" value="Genomic_DNA"/>
</dbReference>
<keyword evidence="5" id="KW-1185">Reference proteome</keyword>
<evidence type="ECO:0000256" key="2">
    <source>
        <dbReference type="SAM" id="Phobius"/>
    </source>
</evidence>
<evidence type="ECO:0000259" key="3">
    <source>
        <dbReference type="Pfam" id="PF13529"/>
    </source>
</evidence>
<feature type="domain" description="Peptidase C39-like" evidence="3">
    <location>
        <begin position="138"/>
        <end position="271"/>
    </location>
</feature>
<protein>
    <submittedName>
        <fullName evidence="4">C39 family peptidase</fullName>
    </submittedName>
</protein>
<gene>
    <name evidence="4" type="ORF">QUW28_03985</name>
</gene>
<sequence>MTQTRPARPVPYRPSRPSYAEASSAYRVAQTGHAPAPGSASLPRRTCSFTTPGSPFPRPGETRVFTGGVTGRRRTRRPRSRAIFFLALALIASAAATLPGLASSLLDTFAPPSGPLSAILGAGGSPASTPISEWKRGEVPFLYQTDPQWAEEPYAGGTIAENGCGPTCLAMAYVCTTGKTDLDPAAAAAFSERNGYVSGNMTAWLLMTEGASQLGMTSEELPADASRVLAALESGRPVICSVRPGDFTTTGHFIVLAGVADDGTVVVHDPNSPDRSAQTWDVQRVIDQCNNLWAFSA</sequence>
<comment type="caution">
    <text evidence="4">The sequence shown here is derived from an EMBL/GenBank/DDBJ whole genome shotgun (WGS) entry which is preliminary data.</text>
</comment>
<proteinExistence type="predicted"/>
<dbReference type="Pfam" id="PF13529">
    <property type="entry name" value="Peptidase_C39_2"/>
    <property type="match status" value="1"/>
</dbReference>
<accession>A0ABT7V837</accession>
<evidence type="ECO:0000256" key="1">
    <source>
        <dbReference type="SAM" id="MobiDB-lite"/>
    </source>
</evidence>
<dbReference type="RefSeq" id="WP_289544720.1">
    <property type="nucleotide sequence ID" value="NZ_JAUDDZ010000003.1"/>
</dbReference>
<keyword evidence="2" id="KW-0812">Transmembrane</keyword>
<feature type="transmembrane region" description="Helical" evidence="2">
    <location>
        <begin position="82"/>
        <end position="102"/>
    </location>
</feature>
<dbReference type="Gene3D" id="3.90.70.10">
    <property type="entry name" value="Cysteine proteinases"/>
    <property type="match status" value="1"/>
</dbReference>
<dbReference type="Proteomes" id="UP001529421">
    <property type="component" value="Unassembled WGS sequence"/>
</dbReference>
<feature type="region of interest" description="Disordered" evidence="1">
    <location>
        <begin position="1"/>
        <end position="24"/>
    </location>
</feature>
<dbReference type="InterPro" id="IPR039564">
    <property type="entry name" value="Peptidase_C39-like"/>
</dbReference>
<keyword evidence="2" id="KW-0472">Membrane</keyword>
<evidence type="ECO:0000313" key="5">
    <source>
        <dbReference type="Proteomes" id="UP001529421"/>
    </source>
</evidence>
<name>A0ABT7V837_9ACTN</name>
<reference evidence="5" key="1">
    <citation type="submission" date="2023-06" db="EMBL/GenBank/DDBJ databases">
        <title>Identification and characterization of horizontal gene transfer across gut microbiota members of farm animals based on homology search.</title>
        <authorList>
            <person name="Zeman M."/>
            <person name="Kubasova T."/>
            <person name="Jahodarova E."/>
            <person name="Nykrynova M."/>
            <person name="Rychlik I."/>
        </authorList>
    </citation>
    <scope>NUCLEOTIDE SEQUENCE [LARGE SCALE GENOMIC DNA]</scope>
    <source>
        <strain evidence="5">154_Feed</strain>
    </source>
</reference>
<organism evidence="4 5">
    <name type="scientific">Enorma phocaeensis</name>
    <dbReference type="NCBI Taxonomy" id="1871019"/>
    <lineage>
        <taxon>Bacteria</taxon>
        <taxon>Bacillati</taxon>
        <taxon>Actinomycetota</taxon>
        <taxon>Coriobacteriia</taxon>
        <taxon>Coriobacteriales</taxon>
        <taxon>Coriobacteriaceae</taxon>
        <taxon>Enorma</taxon>
    </lineage>
</organism>